<organism evidence="2 3">
    <name type="scientific">Escallonia herrerae</name>
    <dbReference type="NCBI Taxonomy" id="1293975"/>
    <lineage>
        <taxon>Eukaryota</taxon>
        <taxon>Viridiplantae</taxon>
        <taxon>Streptophyta</taxon>
        <taxon>Embryophyta</taxon>
        <taxon>Tracheophyta</taxon>
        <taxon>Spermatophyta</taxon>
        <taxon>Magnoliopsida</taxon>
        <taxon>eudicotyledons</taxon>
        <taxon>Gunneridae</taxon>
        <taxon>Pentapetalae</taxon>
        <taxon>asterids</taxon>
        <taxon>campanulids</taxon>
        <taxon>Escalloniales</taxon>
        <taxon>Escalloniaceae</taxon>
        <taxon>Escallonia</taxon>
    </lineage>
</organism>
<feature type="compositionally biased region" description="Polar residues" evidence="1">
    <location>
        <begin position="66"/>
        <end position="75"/>
    </location>
</feature>
<gene>
    <name evidence="2" type="ORF">RJ639_034082</name>
</gene>
<accession>A0AA88WUW9</accession>
<dbReference type="EMBL" id="JAVXUP010000212">
    <property type="protein sequence ID" value="KAK3034102.1"/>
    <property type="molecule type" value="Genomic_DNA"/>
</dbReference>
<proteinExistence type="predicted"/>
<protein>
    <submittedName>
        <fullName evidence="2">Uncharacterized protein</fullName>
    </submittedName>
</protein>
<sequence>MDLWTVQVKNTTARSPISLLRNPIPNKPGSLNLRKMLSFRAQDFRVSKRRCRSFAVRAMGKKNPHNPDSPSSPVTLNEDRLGGSRGGAHRVQSQRMGVQRRSADEKQHDAWLLFSYIGESCTSDACVEGFRLTKNNSAKSALANHIVKSLIAIVLEYSADVVVR</sequence>
<name>A0AA88WUW9_9ASTE</name>
<dbReference type="Proteomes" id="UP001188597">
    <property type="component" value="Unassembled WGS sequence"/>
</dbReference>
<comment type="caution">
    <text evidence="2">The sequence shown here is derived from an EMBL/GenBank/DDBJ whole genome shotgun (WGS) entry which is preliminary data.</text>
</comment>
<keyword evidence="3" id="KW-1185">Reference proteome</keyword>
<evidence type="ECO:0000313" key="2">
    <source>
        <dbReference type="EMBL" id="KAK3034102.1"/>
    </source>
</evidence>
<evidence type="ECO:0000313" key="3">
    <source>
        <dbReference type="Proteomes" id="UP001188597"/>
    </source>
</evidence>
<dbReference type="AlphaFoldDB" id="A0AA88WUW9"/>
<feature type="region of interest" description="Disordered" evidence="1">
    <location>
        <begin position="57"/>
        <end position="90"/>
    </location>
</feature>
<evidence type="ECO:0000256" key="1">
    <source>
        <dbReference type="SAM" id="MobiDB-lite"/>
    </source>
</evidence>
<reference evidence="2" key="1">
    <citation type="submission" date="2022-12" db="EMBL/GenBank/DDBJ databases">
        <title>Draft genome assemblies for two species of Escallonia (Escalloniales).</title>
        <authorList>
            <person name="Chanderbali A."/>
            <person name="Dervinis C."/>
            <person name="Anghel I."/>
            <person name="Soltis D."/>
            <person name="Soltis P."/>
            <person name="Zapata F."/>
        </authorList>
    </citation>
    <scope>NUCLEOTIDE SEQUENCE</scope>
    <source>
        <strain evidence="2">UCBG64.0493</strain>
        <tissue evidence="2">Leaf</tissue>
    </source>
</reference>